<reference evidence="2" key="1">
    <citation type="submission" date="2023-06" db="EMBL/GenBank/DDBJ databases">
        <title>Genome-scale phylogeny and comparative genomics of the fungal order Sordariales.</title>
        <authorList>
            <consortium name="Lawrence Berkeley National Laboratory"/>
            <person name="Hensen N."/>
            <person name="Bonometti L."/>
            <person name="Westerberg I."/>
            <person name="Brannstrom I.O."/>
            <person name="Guillou S."/>
            <person name="Cros-Aarteil S."/>
            <person name="Calhoun S."/>
            <person name="Haridas S."/>
            <person name="Kuo A."/>
            <person name="Mondo S."/>
            <person name="Pangilinan J."/>
            <person name="Riley R."/>
            <person name="Labutti K."/>
            <person name="Andreopoulos B."/>
            <person name="Lipzen A."/>
            <person name="Chen C."/>
            <person name="Yanf M."/>
            <person name="Daum C."/>
            <person name="Ng V."/>
            <person name="Clum A."/>
            <person name="Steindorff A."/>
            <person name="Ohm R."/>
            <person name="Martin F."/>
            <person name="Silar P."/>
            <person name="Natvig D."/>
            <person name="Lalanne C."/>
            <person name="Gautier V."/>
            <person name="Ament-Velasquez S.L."/>
            <person name="Kruys A."/>
            <person name="Hutchinson M.I."/>
            <person name="Powell A.J."/>
            <person name="Barry K."/>
            <person name="Miller A.N."/>
            <person name="Grigoriev I.V."/>
            <person name="Debuchy R."/>
            <person name="Gladieux P."/>
            <person name="Thoren M.H."/>
            <person name="Johannesson H."/>
        </authorList>
    </citation>
    <scope>NUCLEOTIDE SEQUENCE</scope>
    <source>
        <strain evidence="2">SMH4607-1</strain>
    </source>
</reference>
<organism evidence="2 3">
    <name type="scientific">Lasiosphaeris hirsuta</name>
    <dbReference type="NCBI Taxonomy" id="260670"/>
    <lineage>
        <taxon>Eukaryota</taxon>
        <taxon>Fungi</taxon>
        <taxon>Dikarya</taxon>
        <taxon>Ascomycota</taxon>
        <taxon>Pezizomycotina</taxon>
        <taxon>Sordariomycetes</taxon>
        <taxon>Sordariomycetidae</taxon>
        <taxon>Sordariales</taxon>
        <taxon>Lasiosphaeriaceae</taxon>
        <taxon>Lasiosphaeris</taxon>
    </lineage>
</organism>
<feature type="region of interest" description="Disordered" evidence="1">
    <location>
        <begin position="203"/>
        <end position="255"/>
    </location>
</feature>
<dbReference type="EMBL" id="JAUKUA010000008">
    <property type="protein sequence ID" value="KAK0702811.1"/>
    <property type="molecule type" value="Genomic_DNA"/>
</dbReference>
<dbReference type="Proteomes" id="UP001172102">
    <property type="component" value="Unassembled WGS sequence"/>
</dbReference>
<feature type="region of interest" description="Disordered" evidence="1">
    <location>
        <begin position="290"/>
        <end position="316"/>
    </location>
</feature>
<sequence>MEPSETLKSISSEPEPTRVGFPGRTTTMTVGPNTEKWAIPQIPLTTVWTPPPDCSSIVEIWGIVGFTAQPQSCGPPYLLDAGANEYDYGYYSPGICPLDYTVGCFMTGADVFMSQLPGETVGFCVPRSWSCVLEGYCFLAITPCPSTLTYNSFYAESTTTDTVEQILEVTRALAIQIRWMSSDLSILETPPLRAGVTVVPVTVTRGDSGDDSSTGAGATPRRTAASETTPQRNPLREHTLLSNPQHFMVPAPPKDKALNLSEPRLLAFEMSRPESFFSSGLADIGVTRNIYRHPDRQGNPSRPSTTSTPSALYSSR</sequence>
<name>A0AA39ZSE5_9PEZI</name>
<evidence type="ECO:0000256" key="1">
    <source>
        <dbReference type="SAM" id="MobiDB-lite"/>
    </source>
</evidence>
<evidence type="ECO:0000313" key="2">
    <source>
        <dbReference type="EMBL" id="KAK0702811.1"/>
    </source>
</evidence>
<feature type="compositionally biased region" description="Low complexity" evidence="1">
    <location>
        <begin position="203"/>
        <end position="225"/>
    </location>
</feature>
<comment type="caution">
    <text evidence="2">The sequence shown here is derived from an EMBL/GenBank/DDBJ whole genome shotgun (WGS) entry which is preliminary data.</text>
</comment>
<protein>
    <submittedName>
        <fullName evidence="2">Uncharacterized protein</fullName>
    </submittedName>
</protein>
<feature type="compositionally biased region" description="Low complexity" evidence="1">
    <location>
        <begin position="300"/>
        <end position="310"/>
    </location>
</feature>
<dbReference type="AlphaFoldDB" id="A0AA39ZSE5"/>
<evidence type="ECO:0000313" key="3">
    <source>
        <dbReference type="Proteomes" id="UP001172102"/>
    </source>
</evidence>
<accession>A0AA39ZSE5</accession>
<keyword evidence="3" id="KW-1185">Reference proteome</keyword>
<proteinExistence type="predicted"/>
<gene>
    <name evidence="2" type="ORF">B0H67DRAFT_687924</name>
</gene>